<reference evidence="7" key="2">
    <citation type="submission" date="2020-10" db="EMBL/GenBank/DDBJ databases">
        <authorList>
            <person name="Scholz U."/>
            <person name="Mascher M."/>
            <person name="Fiebig A."/>
        </authorList>
    </citation>
    <scope>NUCLEOTIDE SEQUENCE [LARGE SCALE GENOMIC DNA]</scope>
    <source>
        <strain evidence="7">cv. Morex</strain>
    </source>
</reference>
<keyword evidence="3" id="KW-0221">Differentiation</keyword>
<gene>
    <name evidence="7" type="primary">LOC123404027</name>
</gene>
<keyword evidence="8" id="KW-1185">Reference proteome</keyword>
<keyword evidence="4 6" id="KW-0175">Coiled coil</keyword>
<evidence type="ECO:0000256" key="3">
    <source>
        <dbReference type="ARBA" id="ARBA00022782"/>
    </source>
</evidence>
<protein>
    <submittedName>
        <fullName evidence="7">Uncharacterized protein</fullName>
    </submittedName>
</protein>
<dbReference type="RefSeq" id="XP_044953870.1">
    <property type="nucleotide sequence ID" value="XM_045097935.1"/>
</dbReference>
<proteinExistence type="inferred from homology"/>
<dbReference type="AlphaFoldDB" id="A0A8I6Z1N7"/>
<reference evidence="8" key="1">
    <citation type="journal article" date="2012" name="Nature">
        <title>A physical, genetic and functional sequence assembly of the barley genome.</title>
        <authorList>
            <consortium name="The International Barley Genome Sequencing Consortium"/>
            <person name="Mayer K.F."/>
            <person name="Waugh R."/>
            <person name="Brown J.W."/>
            <person name="Schulman A."/>
            <person name="Langridge P."/>
            <person name="Platzer M."/>
            <person name="Fincher G.B."/>
            <person name="Muehlbauer G.J."/>
            <person name="Sato K."/>
            <person name="Close T.J."/>
            <person name="Wise R.P."/>
            <person name="Stein N."/>
        </authorList>
    </citation>
    <scope>NUCLEOTIDE SEQUENCE [LARGE SCALE GENOMIC DNA]</scope>
    <source>
        <strain evidence="8">cv. Morex</strain>
    </source>
</reference>
<evidence type="ECO:0000256" key="4">
    <source>
        <dbReference type="ARBA" id="ARBA00023054"/>
    </source>
</evidence>
<dbReference type="GeneID" id="123404027"/>
<evidence type="ECO:0000256" key="5">
    <source>
        <dbReference type="ARBA" id="ARBA00023089"/>
    </source>
</evidence>
<keyword evidence="5" id="KW-0287">Flowering</keyword>
<evidence type="ECO:0000256" key="2">
    <source>
        <dbReference type="ARBA" id="ARBA00022473"/>
    </source>
</evidence>
<organism evidence="7 8">
    <name type="scientific">Hordeum vulgare subsp. vulgare</name>
    <name type="common">Domesticated barley</name>
    <dbReference type="NCBI Taxonomy" id="112509"/>
    <lineage>
        <taxon>Eukaryota</taxon>
        <taxon>Viridiplantae</taxon>
        <taxon>Streptophyta</taxon>
        <taxon>Embryophyta</taxon>
        <taxon>Tracheophyta</taxon>
        <taxon>Spermatophyta</taxon>
        <taxon>Magnoliopsida</taxon>
        <taxon>Liliopsida</taxon>
        <taxon>Poales</taxon>
        <taxon>Poaceae</taxon>
        <taxon>BOP clade</taxon>
        <taxon>Pooideae</taxon>
        <taxon>Triticodae</taxon>
        <taxon>Triticeae</taxon>
        <taxon>Hordeinae</taxon>
        <taxon>Hordeum</taxon>
    </lineage>
</organism>
<dbReference type="EnsemblPlants" id="HORVU.MOREX.r3.6HG0590990.1">
    <property type="protein sequence ID" value="HORVU.MOREX.r3.6HG0590990.1"/>
    <property type="gene ID" value="HORVU.MOREX.r3.6HG0590990"/>
</dbReference>
<dbReference type="PANTHER" id="PTHR33405:SF28">
    <property type="entry name" value="DUF1421 DOMAIN-CONTAINING PROTEIN"/>
    <property type="match status" value="1"/>
</dbReference>
<sequence length="354" mass="38835">MALSAFKKRERHEAGLEGAFDMQKSELMVREMEAERFADNAVKKELRQMHLEVEKLRAENQELTIKLQKLTEEVKADKRSEGKQSFPELHAELEGLQKEYQYIRSEVEHNRDINTKQAEQMKTMEMSLIAMTEQVDKLHAEMQNTDMRAQGLATAVQVAAGQSGTAQAQVAYGSPFDNVPAQTTQVDQSEAAQAPAASAAIYPYAYSPAVAHQQTTQAWPYAYGMPYAYTNPMAGHQDVQASGHAGYPIAGYDQNATPYYTVYPGHPAGYNQNGVPYYTGYPVGYDQDAMHFYLVAYAATAVGVPVTDAANMDDNAGSPAGARQAESRGDATVHITLASDASPDAAISFRPLEM</sequence>
<evidence type="ECO:0000256" key="1">
    <source>
        <dbReference type="ARBA" id="ARBA00005405"/>
    </source>
</evidence>
<name>A0A8I6Z1N7_HORVV</name>
<dbReference type="Gramene" id="HORVU.MOREX.r3.6HG0590990.1">
    <property type="protein sequence ID" value="HORVU.MOREX.r3.6HG0590990.1"/>
    <property type="gene ID" value="HORVU.MOREX.r3.6HG0590990"/>
</dbReference>
<dbReference type="PANTHER" id="PTHR33405">
    <property type="entry name" value="PROTEIN FLX-LIKE 2"/>
    <property type="match status" value="1"/>
</dbReference>
<evidence type="ECO:0000313" key="8">
    <source>
        <dbReference type="Proteomes" id="UP000011116"/>
    </source>
</evidence>
<evidence type="ECO:0000256" key="6">
    <source>
        <dbReference type="SAM" id="Coils"/>
    </source>
</evidence>
<dbReference type="Proteomes" id="UP000011116">
    <property type="component" value="Chromosome 6H"/>
</dbReference>
<dbReference type="InterPro" id="IPR040353">
    <property type="entry name" value="FLX/FLX-like"/>
</dbReference>
<feature type="coiled-coil region" evidence="6">
    <location>
        <begin position="39"/>
        <end position="80"/>
    </location>
</feature>
<evidence type="ECO:0000313" key="7">
    <source>
        <dbReference type="EnsemblPlants" id="HORVU.MOREX.r3.6HG0590990.1"/>
    </source>
</evidence>
<dbReference type="RefSeq" id="XP_044953871.1">
    <property type="nucleotide sequence ID" value="XM_045097936.1"/>
</dbReference>
<keyword evidence="2" id="KW-0217">Developmental protein</keyword>
<dbReference type="GO" id="GO:0030154">
    <property type="term" value="P:cell differentiation"/>
    <property type="evidence" value="ECO:0007669"/>
    <property type="project" value="UniProtKB-KW"/>
</dbReference>
<dbReference type="SMR" id="A0A8I6Z1N7"/>
<reference evidence="7" key="3">
    <citation type="submission" date="2022-01" db="UniProtKB">
        <authorList>
            <consortium name="EnsemblPlants"/>
        </authorList>
    </citation>
    <scope>IDENTIFICATION</scope>
    <source>
        <strain evidence="7">subsp. vulgare</strain>
    </source>
</reference>
<accession>A0A8I6Z1N7</accession>
<comment type="similarity">
    <text evidence="1">Belongs to the FLX family.</text>
</comment>
<dbReference type="GO" id="GO:0009908">
    <property type="term" value="P:flower development"/>
    <property type="evidence" value="ECO:0007669"/>
    <property type="project" value="UniProtKB-KW"/>
</dbReference>